<evidence type="ECO:0000256" key="7">
    <source>
        <dbReference type="ARBA" id="ARBA00047942"/>
    </source>
</evidence>
<dbReference type="Gene3D" id="3.40.50.150">
    <property type="entry name" value="Vaccinia Virus protein VP39"/>
    <property type="match status" value="1"/>
</dbReference>
<organism evidence="10 11">
    <name type="scientific">Rikenella microfusus</name>
    <dbReference type="NCBI Taxonomy" id="28139"/>
    <lineage>
        <taxon>Bacteria</taxon>
        <taxon>Pseudomonadati</taxon>
        <taxon>Bacteroidota</taxon>
        <taxon>Bacteroidia</taxon>
        <taxon>Bacteroidales</taxon>
        <taxon>Rikenellaceae</taxon>
        <taxon>Rikenella</taxon>
    </lineage>
</organism>
<evidence type="ECO:0000256" key="2">
    <source>
        <dbReference type="ARBA" id="ARBA00022603"/>
    </source>
</evidence>
<comment type="catalytic activity">
    <reaction evidence="7">
        <text>a 2'-deoxyadenosine in DNA + S-adenosyl-L-methionine = an N(6)-methyl-2'-deoxyadenosine in DNA + S-adenosyl-L-homocysteine + H(+)</text>
        <dbReference type="Rhea" id="RHEA:15197"/>
        <dbReference type="Rhea" id="RHEA-COMP:12418"/>
        <dbReference type="Rhea" id="RHEA-COMP:12419"/>
        <dbReference type="ChEBI" id="CHEBI:15378"/>
        <dbReference type="ChEBI" id="CHEBI:57856"/>
        <dbReference type="ChEBI" id="CHEBI:59789"/>
        <dbReference type="ChEBI" id="CHEBI:90615"/>
        <dbReference type="ChEBI" id="CHEBI:90616"/>
        <dbReference type="EC" id="2.1.1.72"/>
    </reaction>
</comment>
<dbReference type="SUPFAM" id="SSF53335">
    <property type="entry name" value="S-adenosyl-L-methionine-dependent methyltransferases"/>
    <property type="match status" value="1"/>
</dbReference>
<dbReference type="STRING" id="880526.GCA_000427365_01116"/>
<keyword evidence="2" id="KW-0489">Methyltransferase</keyword>
<dbReference type="EMBL" id="UGVL01000001">
    <property type="protein sequence ID" value="SUE33129.1"/>
    <property type="molecule type" value="Genomic_DNA"/>
</dbReference>
<evidence type="ECO:0000256" key="5">
    <source>
        <dbReference type="ARBA" id="ARBA00022747"/>
    </source>
</evidence>
<dbReference type="InterPro" id="IPR002052">
    <property type="entry name" value="DNA_methylase_N6_adenine_CS"/>
</dbReference>
<dbReference type="AlphaFoldDB" id="A0A379MQU8"/>
<dbReference type="GO" id="GO:0016787">
    <property type="term" value="F:hydrolase activity"/>
    <property type="evidence" value="ECO:0007669"/>
    <property type="project" value="UniProtKB-KW"/>
</dbReference>
<dbReference type="GO" id="GO:0003677">
    <property type="term" value="F:DNA binding"/>
    <property type="evidence" value="ECO:0007669"/>
    <property type="project" value="UniProtKB-KW"/>
</dbReference>
<dbReference type="Proteomes" id="UP000255233">
    <property type="component" value="Unassembled WGS sequence"/>
</dbReference>
<protein>
    <recommendedName>
        <fullName evidence="1">site-specific DNA-methyltransferase (adenine-specific)</fullName>
        <ecNumber evidence="1">2.1.1.72</ecNumber>
    </recommendedName>
</protein>
<keyword evidence="10" id="KW-0378">Hydrolase</keyword>
<proteinExistence type="predicted"/>
<dbReference type="InterPro" id="IPR029063">
    <property type="entry name" value="SAM-dependent_MTases_sf"/>
</dbReference>
<feature type="domain" description="TaqI-like C-terminal specificity" evidence="9">
    <location>
        <begin position="901"/>
        <end position="1062"/>
    </location>
</feature>
<dbReference type="REBASE" id="416870">
    <property type="entry name" value="Rmi11190ORF326P"/>
</dbReference>
<dbReference type="EC" id="2.1.1.72" evidence="1"/>
<dbReference type="PANTHER" id="PTHR33841:SF1">
    <property type="entry name" value="DNA METHYLTRANSFERASE A"/>
    <property type="match status" value="1"/>
</dbReference>
<evidence type="ECO:0000259" key="8">
    <source>
        <dbReference type="Pfam" id="PF07669"/>
    </source>
</evidence>
<dbReference type="InterPro" id="IPR011639">
    <property type="entry name" value="MethylTrfase_TaqI-like_dom"/>
</dbReference>
<accession>A0A379MQU8</accession>
<dbReference type="PROSITE" id="PS00092">
    <property type="entry name" value="N6_MTASE"/>
    <property type="match status" value="1"/>
</dbReference>
<evidence type="ECO:0000313" key="11">
    <source>
        <dbReference type="Proteomes" id="UP000255233"/>
    </source>
</evidence>
<keyword evidence="4" id="KW-0949">S-adenosyl-L-methionine</keyword>
<evidence type="ECO:0000256" key="1">
    <source>
        <dbReference type="ARBA" id="ARBA00011900"/>
    </source>
</evidence>
<dbReference type="GO" id="GO:0032259">
    <property type="term" value="P:methylation"/>
    <property type="evidence" value="ECO:0007669"/>
    <property type="project" value="UniProtKB-KW"/>
</dbReference>
<dbReference type="Pfam" id="PF12950">
    <property type="entry name" value="TaqI_C"/>
    <property type="match status" value="1"/>
</dbReference>
<gene>
    <name evidence="10" type="ORF">NCTC11190_00326</name>
</gene>
<evidence type="ECO:0000256" key="6">
    <source>
        <dbReference type="ARBA" id="ARBA00023125"/>
    </source>
</evidence>
<dbReference type="GO" id="GO:0009307">
    <property type="term" value="P:DNA restriction-modification system"/>
    <property type="evidence" value="ECO:0007669"/>
    <property type="project" value="UniProtKB-KW"/>
</dbReference>
<evidence type="ECO:0000256" key="4">
    <source>
        <dbReference type="ARBA" id="ARBA00022691"/>
    </source>
</evidence>
<dbReference type="PANTHER" id="PTHR33841">
    <property type="entry name" value="DNA METHYLTRANSFERASE YEEA-RELATED"/>
    <property type="match status" value="1"/>
</dbReference>
<dbReference type="PRINTS" id="PR00507">
    <property type="entry name" value="N12N6MTFRASE"/>
</dbReference>
<evidence type="ECO:0000313" key="10">
    <source>
        <dbReference type="EMBL" id="SUE33129.1"/>
    </source>
</evidence>
<dbReference type="GO" id="GO:0009007">
    <property type="term" value="F:site-specific DNA-methyltransferase (adenine-specific) activity"/>
    <property type="evidence" value="ECO:0007669"/>
    <property type="project" value="UniProtKB-EC"/>
</dbReference>
<dbReference type="OrthoDB" id="32195at2"/>
<keyword evidence="11" id="KW-1185">Reference proteome</keyword>
<evidence type="ECO:0000256" key="3">
    <source>
        <dbReference type="ARBA" id="ARBA00022679"/>
    </source>
</evidence>
<name>A0A379MQU8_9BACT</name>
<feature type="domain" description="Type II methyltransferase M.TaqI-like" evidence="8">
    <location>
        <begin position="532"/>
        <end position="779"/>
    </location>
</feature>
<evidence type="ECO:0000259" key="9">
    <source>
        <dbReference type="Pfam" id="PF12950"/>
    </source>
</evidence>
<sequence length="1119" mass="130436">MKAQLKNIFENDFSGIRSFTTQVITPIFGASYREFPVAEDILRDARQTALADKANIVKIQRVGTVELLNPIQIFDITLRDSADLTRSRIGIQRLVRSNLFPYSHAFMVFHYENPCGREWRFSYLFKEDTAGHTTSAKRYTYLFGSRHHCRTAVDRFSLLADKEQDDKALLEAFSVESLTKEFYRELFDWYQWAIDESTGVTFPNNTKTPTDDREQIETKIIRLITRLMFVWFIKQKNLVPDRLFDPEALQSILRDFDPRSRTSGNYYNAILQNLFFATLNRAIMDEEGQKREFAKGKSRDVKTLYRYNELFALTEDEAIALFAEVPFLNGGLFECLDKTRTIDGVAYNYDGFSRNTETFADGRYRHRAFIPNNLFFDPERGLFPILQRYNFTIEESTPQEQQVALDPELLGKVFENLLGVYNPETQETARNQSGSFYTPREIVEYMVDESLIAYLGDTPELRTLFSEDFDPTKIPDSNRKEWAAKLKTVKILDPACGSGAFPMGLLNRIVDLLHKLDLDEDTYRLKLELIENCIYGVDIQSIATQISKLRFFISLICDCEKDPTKPNYGIPTLPNLETKFVCADSLIGKKKKEQQLNLFDNEDIDQIKNELLQIRHDHFRADSAAKKKRLRTQDERLREQLADRLSNHSFDREDARQIAEWNPYDQNSVSPFFDPEWMFGLSDGFDIVIGNPPYIPLQNNSGLLAKRYEHCAYMTFARTGDIYCLFYERGLQMLKNNGILCCITSNKWMRAGYGEKIRSFFARQSNPKLLIDFAGIKVFESATVDTNILLCSKEENAKATLCAIMNKTGHKNLSLFVQQQGVRCAFSSSDSWVILSPIEQSIKRKIEAVGTPLKDWDIQINYGIKTGFNDAFIISTEKRDEILANCRTEEERERTAELIRPILRGRDIKRYGYEWAKKYLIATFPSRHYDIEQYPALKQYLLSFGKERLEQTGKTYTIHGEKIKARKKTNNKWFETQDSISYWEDFMRPKIIWGEISDKSKFAFDFRGEYIPEATTFYMRGENIEYLLCALNSSISEWLFSKVGTTTGVGTVRWKKYTVEQLLVGKPTTWEMNNYMIYFNKLKNQNITIEEFEKYCDDFMFQVYKLNEDEIDYIRNREA</sequence>
<keyword evidence="6" id="KW-0238">DNA-binding</keyword>
<keyword evidence="3" id="KW-0808">Transferase</keyword>
<dbReference type="Pfam" id="PF07669">
    <property type="entry name" value="Eco57I"/>
    <property type="match status" value="1"/>
</dbReference>
<reference evidence="10 11" key="1">
    <citation type="submission" date="2018-06" db="EMBL/GenBank/DDBJ databases">
        <authorList>
            <consortium name="Pathogen Informatics"/>
            <person name="Doyle S."/>
        </authorList>
    </citation>
    <scope>NUCLEOTIDE SEQUENCE [LARGE SCALE GENOMIC DNA]</scope>
    <source>
        <strain evidence="10 11">NCTC11190</strain>
    </source>
</reference>
<dbReference type="InterPro" id="IPR050953">
    <property type="entry name" value="N4_N6_ade-DNA_methylase"/>
</dbReference>
<keyword evidence="5" id="KW-0680">Restriction system</keyword>
<dbReference type="InterPro" id="IPR025931">
    <property type="entry name" value="TaqI_C"/>
</dbReference>
<dbReference type="RefSeq" id="WP_115356394.1">
    <property type="nucleotide sequence ID" value="NZ_UGVL01000001.1"/>
</dbReference>